<gene>
    <name evidence="2" type="ORF">COY98_02995</name>
</gene>
<dbReference type="Proteomes" id="UP000230732">
    <property type="component" value="Unassembled WGS sequence"/>
</dbReference>
<protein>
    <recommendedName>
        <fullName evidence="4">Type II toxin-antitoxin system mRNA interferase toxin, RelE/StbE family</fullName>
    </recommendedName>
</protein>
<dbReference type="InterPro" id="IPR007712">
    <property type="entry name" value="RelE/ParE_toxin"/>
</dbReference>
<dbReference type="Pfam" id="PF05016">
    <property type="entry name" value="ParE_toxin"/>
    <property type="match status" value="1"/>
</dbReference>
<proteinExistence type="predicted"/>
<evidence type="ECO:0000313" key="3">
    <source>
        <dbReference type="Proteomes" id="UP000230732"/>
    </source>
</evidence>
<organism evidence="2 3">
    <name type="scientific">Candidatus Yonathbacteria bacterium CG_4_10_14_0_8_um_filter_43_17</name>
    <dbReference type="NCBI Taxonomy" id="1975099"/>
    <lineage>
        <taxon>Bacteria</taxon>
        <taxon>Candidatus Yonathiibacteriota</taxon>
    </lineage>
</organism>
<comment type="caution">
    <text evidence="2">The sequence shown here is derived from an EMBL/GenBank/DDBJ whole genome shotgun (WGS) entry which is preliminary data.</text>
</comment>
<evidence type="ECO:0000256" key="1">
    <source>
        <dbReference type="ARBA" id="ARBA00022649"/>
    </source>
</evidence>
<evidence type="ECO:0000313" key="2">
    <source>
        <dbReference type="EMBL" id="PIY58360.1"/>
    </source>
</evidence>
<keyword evidence="1" id="KW-1277">Toxin-antitoxin system</keyword>
<sequence length="51" mass="6231">MIPELLPYDLKGVYKLRVVDYRVLYKVSNEVITIKMVDHRSRIYKIYKRTL</sequence>
<dbReference type="EMBL" id="PFKX01000043">
    <property type="protein sequence ID" value="PIY58360.1"/>
    <property type="molecule type" value="Genomic_DNA"/>
</dbReference>
<dbReference type="InterPro" id="IPR035093">
    <property type="entry name" value="RelE/ParE_toxin_dom_sf"/>
</dbReference>
<name>A0A2M7Q5L9_9BACT</name>
<reference evidence="3" key="1">
    <citation type="submission" date="2017-09" db="EMBL/GenBank/DDBJ databases">
        <title>Depth-based differentiation of microbial function through sediment-hosted aquifers and enrichment of novel symbionts in the deep terrestrial subsurface.</title>
        <authorList>
            <person name="Probst A.J."/>
            <person name="Ladd B."/>
            <person name="Jarett J.K."/>
            <person name="Geller-Mcgrath D.E."/>
            <person name="Sieber C.M.K."/>
            <person name="Emerson J.B."/>
            <person name="Anantharaman K."/>
            <person name="Thomas B.C."/>
            <person name="Malmstrom R."/>
            <person name="Stieglmeier M."/>
            <person name="Klingl A."/>
            <person name="Woyke T."/>
            <person name="Ryan C.M."/>
            <person name="Banfield J.F."/>
        </authorList>
    </citation>
    <scope>NUCLEOTIDE SEQUENCE [LARGE SCALE GENOMIC DNA]</scope>
</reference>
<dbReference type="Gene3D" id="3.30.2310.20">
    <property type="entry name" value="RelE-like"/>
    <property type="match status" value="1"/>
</dbReference>
<evidence type="ECO:0008006" key="4">
    <source>
        <dbReference type="Google" id="ProtNLM"/>
    </source>
</evidence>
<dbReference type="AlphaFoldDB" id="A0A2M7Q5L9"/>
<accession>A0A2M7Q5L9</accession>
<dbReference type="SUPFAM" id="SSF143011">
    <property type="entry name" value="RelE-like"/>
    <property type="match status" value="1"/>
</dbReference>